<proteinExistence type="predicted"/>
<dbReference type="Proteomes" id="UP000503640">
    <property type="component" value="Unassembled WGS sequence"/>
</dbReference>
<comment type="caution">
    <text evidence="1">The sequence shown here is derived from an EMBL/GenBank/DDBJ whole genome shotgun (WGS) entry which is preliminary data.</text>
</comment>
<gene>
    <name evidence="1" type="ORF">AMYX_01400</name>
</gene>
<organism evidence="1 2">
    <name type="scientific">Anaeromyxobacter diazotrophicus</name>
    <dbReference type="NCBI Taxonomy" id="2590199"/>
    <lineage>
        <taxon>Bacteria</taxon>
        <taxon>Pseudomonadati</taxon>
        <taxon>Myxococcota</taxon>
        <taxon>Myxococcia</taxon>
        <taxon>Myxococcales</taxon>
        <taxon>Cystobacterineae</taxon>
        <taxon>Anaeromyxobacteraceae</taxon>
        <taxon>Anaeromyxobacter</taxon>
    </lineage>
</organism>
<evidence type="ECO:0000313" key="1">
    <source>
        <dbReference type="EMBL" id="GEJ55399.1"/>
    </source>
</evidence>
<protein>
    <submittedName>
        <fullName evidence="1">Uncharacterized protein</fullName>
    </submittedName>
</protein>
<dbReference type="AlphaFoldDB" id="A0A7I9VGM7"/>
<reference evidence="2" key="1">
    <citation type="journal article" date="2020" name="Appl. Environ. Microbiol.">
        <title>Diazotrophic Anaeromyxobacter Isolates from Soils.</title>
        <authorList>
            <person name="Masuda Y."/>
            <person name="Yamanaka H."/>
            <person name="Xu Z.X."/>
            <person name="Shiratori Y."/>
            <person name="Aono T."/>
            <person name="Amachi S."/>
            <person name="Senoo K."/>
            <person name="Itoh H."/>
        </authorList>
    </citation>
    <scope>NUCLEOTIDE SEQUENCE [LARGE SCALE GENOMIC DNA]</scope>
    <source>
        <strain evidence="2">R267</strain>
    </source>
</reference>
<keyword evidence="2" id="KW-1185">Reference proteome</keyword>
<dbReference type="RefSeq" id="WP_176062202.1">
    <property type="nucleotide sequence ID" value="NZ_BJTG01000001.1"/>
</dbReference>
<accession>A0A7I9VGM7</accession>
<sequence>MPEPAPTVRRRAVEWALHLAGAYAAWLAFTQRLAPSELAVGAGAALLAAVASRLVWSRNGATFAGAGRWLLAGWQVAPYAFTGTVEILRVLARQLGGRPAPSLLLAVRFDAGGPGPREQARRALAVAYTTMTPNFIVLGVDAERGLLWFHQLERSEVPDMTRRLGARP</sequence>
<evidence type="ECO:0000313" key="2">
    <source>
        <dbReference type="Proteomes" id="UP000503640"/>
    </source>
</evidence>
<dbReference type="EMBL" id="BJTG01000001">
    <property type="protein sequence ID" value="GEJ55399.1"/>
    <property type="molecule type" value="Genomic_DNA"/>
</dbReference>
<name>A0A7I9VGM7_9BACT</name>